<dbReference type="PANTHER" id="PTHR12266:SF0">
    <property type="entry name" value="MITOCHONDRIAL SODIUM_CALCIUM EXCHANGER PROTEIN"/>
    <property type="match status" value="1"/>
</dbReference>
<evidence type="ECO:0008006" key="7">
    <source>
        <dbReference type="Google" id="ProtNLM"/>
    </source>
</evidence>
<evidence type="ECO:0000256" key="2">
    <source>
        <dbReference type="ARBA" id="ARBA00023053"/>
    </source>
</evidence>
<proteinExistence type="predicted"/>
<evidence type="ECO:0000256" key="3">
    <source>
        <dbReference type="ARBA" id="ARBA00023201"/>
    </source>
</evidence>
<keyword evidence="3" id="KW-0739">Sodium transport</keyword>
<dbReference type="EMBL" id="BLLF01004422">
    <property type="protein sequence ID" value="GFH29576.1"/>
    <property type="molecule type" value="Genomic_DNA"/>
</dbReference>
<keyword evidence="3" id="KW-0406">Ion transport</keyword>
<feature type="transmembrane region" description="Helical" evidence="4">
    <location>
        <begin position="79"/>
        <end position="99"/>
    </location>
</feature>
<accession>A0A6A0AAA1</accession>
<feature type="transmembrane region" description="Helical" evidence="4">
    <location>
        <begin position="50"/>
        <end position="70"/>
    </location>
</feature>
<comment type="caution">
    <text evidence="5">The sequence shown here is derived from an EMBL/GenBank/DDBJ whole genome shotgun (WGS) entry which is preliminary data.</text>
</comment>
<evidence type="ECO:0000256" key="1">
    <source>
        <dbReference type="ARBA" id="ARBA00022448"/>
    </source>
</evidence>
<evidence type="ECO:0000256" key="4">
    <source>
        <dbReference type="SAM" id="Phobius"/>
    </source>
</evidence>
<feature type="non-terminal residue" evidence="5">
    <location>
        <position position="1"/>
    </location>
</feature>
<protein>
    <recommendedName>
        <fullName evidence="7">Sodium/calcium exchanger membrane region domain-containing protein</fullName>
    </recommendedName>
</protein>
<keyword evidence="4" id="KW-1133">Transmembrane helix</keyword>
<keyword evidence="4" id="KW-0812">Transmembrane</keyword>
<dbReference type="GO" id="GO:0016020">
    <property type="term" value="C:membrane"/>
    <property type="evidence" value="ECO:0007669"/>
    <property type="project" value="TreeGrafter"/>
</dbReference>
<evidence type="ECO:0000313" key="5">
    <source>
        <dbReference type="EMBL" id="GFH29576.1"/>
    </source>
</evidence>
<gene>
    <name evidence="5" type="ORF">HaLaN_28260</name>
</gene>
<reference evidence="5 6" key="1">
    <citation type="submission" date="2020-02" db="EMBL/GenBank/DDBJ databases">
        <title>Draft genome sequence of Haematococcus lacustris strain NIES-144.</title>
        <authorList>
            <person name="Morimoto D."/>
            <person name="Nakagawa S."/>
            <person name="Yoshida T."/>
            <person name="Sawayama S."/>
        </authorList>
    </citation>
    <scope>NUCLEOTIDE SEQUENCE [LARGE SCALE GENOMIC DNA]</scope>
    <source>
        <strain evidence="5 6">NIES-144</strain>
    </source>
</reference>
<dbReference type="PANTHER" id="PTHR12266">
    <property type="entry name" value="NA+/CA2+ K+ INDEPENDENT EXCHANGER"/>
    <property type="match status" value="1"/>
</dbReference>
<keyword evidence="1" id="KW-0813">Transport</keyword>
<evidence type="ECO:0000313" key="6">
    <source>
        <dbReference type="Proteomes" id="UP000485058"/>
    </source>
</evidence>
<dbReference type="AlphaFoldDB" id="A0A6A0AAA1"/>
<sequence>MARRGLSSTALTACFAGPLFNMLLSLALGFSAHFAKEGVSRAAVVLTPDLILGCVCLVGYNLVVAAVGLLNKNMLPKRFYLFARSWYALYLAAAAYMGLREWVAA</sequence>
<organism evidence="5 6">
    <name type="scientific">Haematococcus lacustris</name>
    <name type="common">Green alga</name>
    <name type="synonym">Haematococcus pluvialis</name>
    <dbReference type="NCBI Taxonomy" id="44745"/>
    <lineage>
        <taxon>Eukaryota</taxon>
        <taxon>Viridiplantae</taxon>
        <taxon>Chlorophyta</taxon>
        <taxon>core chlorophytes</taxon>
        <taxon>Chlorophyceae</taxon>
        <taxon>CS clade</taxon>
        <taxon>Chlamydomonadales</taxon>
        <taxon>Haematococcaceae</taxon>
        <taxon>Haematococcus</taxon>
    </lineage>
</organism>
<dbReference type="InterPro" id="IPR051359">
    <property type="entry name" value="CaCA_antiporter"/>
</dbReference>
<dbReference type="GO" id="GO:0008324">
    <property type="term" value="F:monoatomic cation transmembrane transporter activity"/>
    <property type="evidence" value="ECO:0007669"/>
    <property type="project" value="TreeGrafter"/>
</dbReference>
<feature type="non-terminal residue" evidence="5">
    <location>
        <position position="105"/>
    </location>
</feature>
<dbReference type="GO" id="GO:0006814">
    <property type="term" value="P:sodium ion transport"/>
    <property type="evidence" value="ECO:0007669"/>
    <property type="project" value="UniProtKB-KW"/>
</dbReference>
<keyword evidence="2" id="KW-0915">Sodium</keyword>
<dbReference type="Proteomes" id="UP000485058">
    <property type="component" value="Unassembled WGS sequence"/>
</dbReference>
<keyword evidence="6" id="KW-1185">Reference proteome</keyword>
<name>A0A6A0AAA1_HAELA</name>
<keyword evidence="4" id="KW-0472">Membrane</keyword>